<dbReference type="Proteomes" id="UP000887565">
    <property type="component" value="Unplaced"/>
</dbReference>
<dbReference type="AlphaFoldDB" id="A0A915JIP2"/>
<protein>
    <submittedName>
        <fullName evidence="2">SWIM-type domain-containing protein</fullName>
    </submittedName>
</protein>
<proteinExistence type="predicted"/>
<dbReference type="WBParaSite" id="nRc.2.0.1.t25952-RA">
    <property type="protein sequence ID" value="nRc.2.0.1.t25952-RA"/>
    <property type="gene ID" value="nRc.2.0.1.g25952"/>
</dbReference>
<accession>A0A915JIP2</accession>
<reference evidence="2" key="1">
    <citation type="submission" date="2022-11" db="UniProtKB">
        <authorList>
            <consortium name="WormBaseParasite"/>
        </authorList>
    </citation>
    <scope>IDENTIFICATION</scope>
</reference>
<keyword evidence="1" id="KW-1185">Reference proteome</keyword>
<evidence type="ECO:0000313" key="1">
    <source>
        <dbReference type="Proteomes" id="UP000887565"/>
    </source>
</evidence>
<sequence length="121" mass="13884">MKNSKDGKYISKNKEQIVKRNQNLPEDSPIWRHIINTNYQKLCINAITPHKNVKCYNFSLGCDCDILLRSNIANCLHVGAELVQNRSFSYMAVSTTIDDIVPRINNGRRQIDISFNADNRS</sequence>
<evidence type="ECO:0000313" key="2">
    <source>
        <dbReference type="WBParaSite" id="nRc.2.0.1.t25952-RA"/>
    </source>
</evidence>
<organism evidence="1 2">
    <name type="scientific">Romanomermis culicivorax</name>
    <name type="common">Nematode worm</name>
    <dbReference type="NCBI Taxonomy" id="13658"/>
    <lineage>
        <taxon>Eukaryota</taxon>
        <taxon>Metazoa</taxon>
        <taxon>Ecdysozoa</taxon>
        <taxon>Nematoda</taxon>
        <taxon>Enoplea</taxon>
        <taxon>Dorylaimia</taxon>
        <taxon>Mermithida</taxon>
        <taxon>Mermithoidea</taxon>
        <taxon>Mermithidae</taxon>
        <taxon>Romanomermis</taxon>
    </lineage>
</organism>
<name>A0A915JIP2_ROMCU</name>